<evidence type="ECO:0000256" key="1">
    <source>
        <dbReference type="ARBA" id="ARBA00023015"/>
    </source>
</evidence>
<dbReference type="Proteomes" id="UP000594778">
    <property type="component" value="Chromosome"/>
</dbReference>
<evidence type="ECO:0000313" key="5">
    <source>
        <dbReference type="EMBL" id="QPS06710.1"/>
    </source>
</evidence>
<dbReference type="InterPro" id="IPR020449">
    <property type="entry name" value="Tscrpt_reg_AraC-type_HTH"/>
</dbReference>
<dbReference type="RefSeq" id="WP_197954296.1">
    <property type="nucleotide sequence ID" value="NZ_CP065668.1"/>
</dbReference>
<sequence length="342" mass="37482">MASSSVQPPARPPRWLGRGTLRACDFTGPDYRILDAEVMAQDALLAGHLQAWQVQPGLWLHGVEARDLRTMSTRSPAVPGLHLVVLLEGCVDVAFGNQGLQLQVAPSSPAGAHAQACGAVIHSRPGDLFTRHWRRGKFERKLSITVQPQWFAAQSLPRAAPAMLRHWMEQQVLAIQPWQPSPRAVAVAEQIIQLAREGSAPLLLASRTLELVHEALQALDVVEPDPAQTVPGVLGVREHRRMARLKALLDSGGDGCRTLAEIAREVGLSASALQRQFRHAYGSSIDEYRREQRLERAWAALEQTGCNVSEVAHAAGYTNAANFSTAFKRRFGISPKLVRARL</sequence>
<dbReference type="InterPro" id="IPR053142">
    <property type="entry name" value="PchR_regulatory_protein"/>
</dbReference>
<keyword evidence="1" id="KW-0805">Transcription regulation</keyword>
<keyword evidence="3" id="KW-0804">Transcription</keyword>
<reference evidence="5 6" key="1">
    <citation type="submission" date="2020-12" db="EMBL/GenBank/DDBJ databases">
        <title>FDA dAtabase for Regulatory Grade micrObial Sequences (FDA-ARGOS): Supporting development and validation of Infectious Disease Dx tests.</title>
        <authorList>
            <person name="Sproer C."/>
            <person name="Gronow S."/>
            <person name="Severitt S."/>
            <person name="Schroder I."/>
            <person name="Tallon L."/>
            <person name="Sadzewicz L."/>
            <person name="Zhao X."/>
            <person name="Boylan J."/>
            <person name="Ott S."/>
            <person name="Bowen H."/>
            <person name="Vavikolanu K."/>
            <person name="Mehta A."/>
            <person name="Aluvathingal J."/>
            <person name="Nadendla S."/>
            <person name="Lowell S."/>
            <person name="Myers T."/>
            <person name="Yan Y."/>
            <person name="Sichtig H."/>
        </authorList>
    </citation>
    <scope>NUCLEOTIDE SEQUENCE [LARGE SCALE GENOMIC DNA]</scope>
    <source>
        <strain evidence="5 6">FDAARGOS_909</strain>
    </source>
</reference>
<name>A0A7T2VZ51_DELAC</name>
<evidence type="ECO:0000313" key="6">
    <source>
        <dbReference type="Proteomes" id="UP000594778"/>
    </source>
</evidence>
<keyword evidence="2" id="KW-0238">DNA-binding</keyword>
<evidence type="ECO:0000256" key="2">
    <source>
        <dbReference type="ARBA" id="ARBA00023125"/>
    </source>
</evidence>
<dbReference type="InterPro" id="IPR018060">
    <property type="entry name" value="HTH_AraC"/>
</dbReference>
<evidence type="ECO:0000259" key="4">
    <source>
        <dbReference type="PROSITE" id="PS01124"/>
    </source>
</evidence>
<dbReference type="PRINTS" id="PR00032">
    <property type="entry name" value="HTHARAC"/>
</dbReference>
<dbReference type="PROSITE" id="PS01124">
    <property type="entry name" value="HTH_ARAC_FAMILY_2"/>
    <property type="match status" value="1"/>
</dbReference>
<dbReference type="PANTHER" id="PTHR47893:SF1">
    <property type="entry name" value="REGULATORY PROTEIN PCHR"/>
    <property type="match status" value="1"/>
</dbReference>
<dbReference type="AlphaFoldDB" id="A0A7T2VZ51"/>
<dbReference type="EMBL" id="CP065668">
    <property type="protein sequence ID" value="QPS06710.1"/>
    <property type="molecule type" value="Genomic_DNA"/>
</dbReference>
<protein>
    <submittedName>
        <fullName evidence="5">Helix-turn-helix transcriptional regulator</fullName>
    </submittedName>
</protein>
<proteinExistence type="predicted"/>
<dbReference type="PANTHER" id="PTHR47893">
    <property type="entry name" value="REGULATORY PROTEIN PCHR"/>
    <property type="match status" value="1"/>
</dbReference>
<dbReference type="GO" id="GO:0003700">
    <property type="term" value="F:DNA-binding transcription factor activity"/>
    <property type="evidence" value="ECO:0007669"/>
    <property type="project" value="InterPro"/>
</dbReference>
<dbReference type="Gene3D" id="1.10.10.60">
    <property type="entry name" value="Homeodomain-like"/>
    <property type="match status" value="2"/>
</dbReference>
<organism evidence="5 6">
    <name type="scientific">Delftia acidovorans</name>
    <name type="common">Pseudomonas acidovorans</name>
    <name type="synonym">Comamonas acidovorans</name>
    <dbReference type="NCBI Taxonomy" id="80866"/>
    <lineage>
        <taxon>Bacteria</taxon>
        <taxon>Pseudomonadati</taxon>
        <taxon>Pseudomonadota</taxon>
        <taxon>Betaproteobacteria</taxon>
        <taxon>Burkholderiales</taxon>
        <taxon>Comamonadaceae</taxon>
        <taxon>Delftia</taxon>
    </lineage>
</organism>
<accession>A0A7T2VZ51</accession>
<dbReference type="SUPFAM" id="SSF46689">
    <property type="entry name" value="Homeodomain-like"/>
    <property type="match status" value="2"/>
</dbReference>
<gene>
    <name evidence="5" type="ORF">I6G66_20680</name>
</gene>
<dbReference type="InterPro" id="IPR009057">
    <property type="entry name" value="Homeodomain-like_sf"/>
</dbReference>
<evidence type="ECO:0000256" key="3">
    <source>
        <dbReference type="ARBA" id="ARBA00023163"/>
    </source>
</evidence>
<dbReference type="SMART" id="SM00342">
    <property type="entry name" value="HTH_ARAC"/>
    <property type="match status" value="1"/>
</dbReference>
<feature type="domain" description="HTH araC/xylS-type" evidence="4">
    <location>
        <begin position="239"/>
        <end position="341"/>
    </location>
</feature>
<dbReference type="Pfam" id="PF12833">
    <property type="entry name" value="HTH_18"/>
    <property type="match status" value="1"/>
</dbReference>
<dbReference type="GO" id="GO:0043565">
    <property type="term" value="F:sequence-specific DNA binding"/>
    <property type="evidence" value="ECO:0007669"/>
    <property type="project" value="InterPro"/>
</dbReference>